<evidence type="ECO:0000256" key="3">
    <source>
        <dbReference type="ARBA" id="ARBA00022833"/>
    </source>
</evidence>
<dbReference type="STRING" id="1037660.A0A066V7N5"/>
<name>A0A066V7N5_TILAU</name>
<dbReference type="Gene3D" id="4.10.1110.10">
    <property type="entry name" value="AN1-like Zinc finger"/>
    <property type="match status" value="2"/>
</dbReference>
<dbReference type="InParanoid" id="A0A066V7N5"/>
<evidence type="ECO:0000256" key="4">
    <source>
        <dbReference type="PROSITE-ProRule" id="PRU00449"/>
    </source>
</evidence>
<evidence type="ECO:0000313" key="6">
    <source>
        <dbReference type="EMBL" id="KDN37742.1"/>
    </source>
</evidence>
<evidence type="ECO:0000259" key="5">
    <source>
        <dbReference type="PROSITE" id="PS51039"/>
    </source>
</evidence>
<dbReference type="SMART" id="SM00154">
    <property type="entry name" value="ZnF_AN1"/>
    <property type="match status" value="2"/>
</dbReference>
<proteinExistence type="predicted"/>
<evidence type="ECO:0000256" key="2">
    <source>
        <dbReference type="ARBA" id="ARBA00022771"/>
    </source>
</evidence>
<dbReference type="GO" id="GO:0008270">
    <property type="term" value="F:zinc ion binding"/>
    <property type="evidence" value="ECO:0007669"/>
    <property type="project" value="UniProtKB-KW"/>
</dbReference>
<reference evidence="6 7" key="1">
    <citation type="submission" date="2014-05" db="EMBL/GenBank/DDBJ databases">
        <title>Draft genome sequence of a rare smut relative, Tilletiaria anomala UBC 951.</title>
        <authorList>
            <consortium name="DOE Joint Genome Institute"/>
            <person name="Toome M."/>
            <person name="Kuo A."/>
            <person name="Henrissat B."/>
            <person name="Lipzen A."/>
            <person name="Tritt A."/>
            <person name="Yoshinaga Y."/>
            <person name="Zane M."/>
            <person name="Barry K."/>
            <person name="Grigoriev I.V."/>
            <person name="Spatafora J.W."/>
            <person name="Aimea M.C."/>
        </authorList>
    </citation>
    <scope>NUCLEOTIDE SEQUENCE [LARGE SCALE GENOMIC DNA]</scope>
    <source>
        <strain evidence="6 7">UBC 951</strain>
    </source>
</reference>
<dbReference type="AlphaFoldDB" id="A0A066V7N5"/>
<gene>
    <name evidence="6" type="ORF">K437DRAFT_229024</name>
</gene>
<dbReference type="PANTHER" id="PTHR14677">
    <property type="entry name" value="ARSENITE INDUCUBLE RNA ASSOCIATED PROTEIN AIP-1-RELATED"/>
    <property type="match status" value="1"/>
</dbReference>
<dbReference type="Proteomes" id="UP000027361">
    <property type="component" value="Unassembled WGS sequence"/>
</dbReference>
<sequence>MEYGTNCSLGTCSRLSFLPINCTYCKATFCEDHHFPDRHTCAAPSTLASRERNAAASPRKACEAKGCDAFTLEVDTSSRTSVGGFTHAAPRCERCRGSFCMAHRSFGSHDCKAPVILTEGQKKILAAEERKRKAQEILKKNFPGRGAAAKPKR</sequence>
<accession>A0A066V7N5</accession>
<dbReference type="RefSeq" id="XP_013240477.1">
    <property type="nucleotide sequence ID" value="XM_013385023.1"/>
</dbReference>
<dbReference type="InterPro" id="IPR000058">
    <property type="entry name" value="Znf_AN1"/>
</dbReference>
<keyword evidence="3" id="KW-0862">Zinc</keyword>
<dbReference type="SUPFAM" id="SSF118310">
    <property type="entry name" value="AN1-like Zinc finger"/>
    <property type="match status" value="2"/>
</dbReference>
<dbReference type="EMBL" id="JMSN01000131">
    <property type="protein sequence ID" value="KDN37742.1"/>
    <property type="molecule type" value="Genomic_DNA"/>
</dbReference>
<dbReference type="OrthoDB" id="431929at2759"/>
<dbReference type="GO" id="GO:0005737">
    <property type="term" value="C:cytoplasm"/>
    <property type="evidence" value="ECO:0007669"/>
    <property type="project" value="TreeGrafter"/>
</dbReference>
<dbReference type="HOGENOM" id="CLU_1564054_0_0_1"/>
<feature type="domain" description="AN1-type" evidence="5">
    <location>
        <begin position="1"/>
        <end position="49"/>
    </location>
</feature>
<dbReference type="PANTHER" id="PTHR14677:SF20">
    <property type="entry name" value="ZINC FINGER AN1-TYPE CONTAINING 2A-RELATED"/>
    <property type="match status" value="1"/>
</dbReference>
<dbReference type="OMA" id="CATHRSA"/>
<keyword evidence="7" id="KW-1185">Reference proteome</keyword>
<dbReference type="Pfam" id="PF01428">
    <property type="entry name" value="zf-AN1"/>
    <property type="match status" value="1"/>
</dbReference>
<keyword evidence="1" id="KW-0479">Metal-binding</keyword>
<comment type="caution">
    <text evidence="6">The sequence shown here is derived from an EMBL/GenBank/DDBJ whole genome shotgun (WGS) entry which is preliminary data.</text>
</comment>
<dbReference type="InterPro" id="IPR035896">
    <property type="entry name" value="AN1-like_Znf"/>
</dbReference>
<keyword evidence="2 4" id="KW-0863">Zinc-finger</keyword>
<evidence type="ECO:0000313" key="7">
    <source>
        <dbReference type="Proteomes" id="UP000027361"/>
    </source>
</evidence>
<evidence type="ECO:0000256" key="1">
    <source>
        <dbReference type="ARBA" id="ARBA00022723"/>
    </source>
</evidence>
<protein>
    <recommendedName>
        <fullName evidence="5">AN1-type domain-containing protein</fullName>
    </recommendedName>
</protein>
<organism evidence="6 7">
    <name type="scientific">Tilletiaria anomala (strain ATCC 24038 / CBS 436.72 / UBC 951)</name>
    <dbReference type="NCBI Taxonomy" id="1037660"/>
    <lineage>
        <taxon>Eukaryota</taxon>
        <taxon>Fungi</taxon>
        <taxon>Dikarya</taxon>
        <taxon>Basidiomycota</taxon>
        <taxon>Ustilaginomycotina</taxon>
        <taxon>Exobasidiomycetes</taxon>
        <taxon>Georgefischeriales</taxon>
        <taxon>Tilletiariaceae</taxon>
        <taxon>Tilletiaria</taxon>
    </lineage>
</organism>
<dbReference type="GeneID" id="25262687"/>
<dbReference type="PROSITE" id="PS51039">
    <property type="entry name" value="ZF_AN1"/>
    <property type="match status" value="1"/>
</dbReference>